<gene>
    <name evidence="1" type="ORF">EDD55_11037</name>
</gene>
<dbReference type="OrthoDB" id="3176754at2"/>
<accession>A0A4R3J6R9</accession>
<sequence>MEKAIIVSDPAQIDALEGYDRVYYGTEFCDRLIPSKRDVSQAIEHCRARGLKFTLATPYIEQSDFQKVENIVELVAHAGNESEVVINDLGLLRHINAQREKGTSAYRDLTLLLGRLMNKLPRDPRYINVVDQLNERQREGISSNHLSYIGDFWRAQGIARFEIDNVMHPIDLPAENAYSLYYPYFYISCSKTCLTAQCTRDHDIREKTEKCQTECATYGFQLNHPSLPGPMYYLGNTFYGYNDKIDEKVTGALFSRLVEYRPDMRLQGSN</sequence>
<evidence type="ECO:0000313" key="2">
    <source>
        <dbReference type="Proteomes" id="UP000295304"/>
    </source>
</evidence>
<keyword evidence="2" id="KW-1185">Reference proteome</keyword>
<reference evidence="1 2" key="1">
    <citation type="submission" date="2019-03" db="EMBL/GenBank/DDBJ databases">
        <title>Genomic Encyclopedia of Type Strains, Phase IV (KMG-IV): sequencing the most valuable type-strain genomes for metagenomic binning, comparative biology and taxonomic classification.</title>
        <authorList>
            <person name="Goeker M."/>
        </authorList>
    </citation>
    <scope>NUCLEOTIDE SEQUENCE [LARGE SCALE GENOMIC DNA]</scope>
    <source>
        <strain evidence="1 2">DSM 101688</strain>
    </source>
</reference>
<name>A0A4R3J6R9_9PROT</name>
<organism evidence="1 2">
    <name type="scientific">Varunaivibrio sulfuroxidans</name>
    <dbReference type="NCBI Taxonomy" id="1773489"/>
    <lineage>
        <taxon>Bacteria</taxon>
        <taxon>Pseudomonadati</taxon>
        <taxon>Pseudomonadota</taxon>
        <taxon>Alphaproteobacteria</taxon>
        <taxon>Rhodospirillales</taxon>
        <taxon>Magnetovibrionaceae</taxon>
        <taxon>Varunaivibrio</taxon>
    </lineage>
</organism>
<evidence type="ECO:0000313" key="1">
    <source>
        <dbReference type="EMBL" id="TCS60563.1"/>
    </source>
</evidence>
<comment type="caution">
    <text evidence="1">The sequence shown here is derived from an EMBL/GenBank/DDBJ whole genome shotgun (WGS) entry which is preliminary data.</text>
</comment>
<proteinExistence type="predicted"/>
<dbReference type="RefSeq" id="WP_132939876.1">
    <property type="nucleotide sequence ID" value="NZ_CP119676.1"/>
</dbReference>
<protein>
    <submittedName>
        <fullName evidence="1">Uncharacterized protein</fullName>
    </submittedName>
</protein>
<dbReference type="EMBL" id="SLZW01000010">
    <property type="protein sequence ID" value="TCS60563.1"/>
    <property type="molecule type" value="Genomic_DNA"/>
</dbReference>
<dbReference type="AlphaFoldDB" id="A0A4R3J6R9"/>
<dbReference type="Proteomes" id="UP000295304">
    <property type="component" value="Unassembled WGS sequence"/>
</dbReference>